<keyword evidence="7" id="KW-1185">Reference proteome</keyword>
<dbReference type="Pfam" id="PF04505">
    <property type="entry name" value="CD225"/>
    <property type="match status" value="1"/>
</dbReference>
<organism evidence="6 7">
    <name type="scientific">Pseudoxanthomonas spadix (strain BD-a59)</name>
    <dbReference type="NCBI Taxonomy" id="1045855"/>
    <lineage>
        <taxon>Bacteria</taxon>
        <taxon>Pseudomonadati</taxon>
        <taxon>Pseudomonadota</taxon>
        <taxon>Gammaproteobacteria</taxon>
        <taxon>Lysobacterales</taxon>
        <taxon>Lysobacteraceae</taxon>
        <taxon>Pseudoxanthomonas</taxon>
    </lineage>
</organism>
<evidence type="ECO:0000256" key="1">
    <source>
        <dbReference type="ARBA" id="ARBA00004370"/>
    </source>
</evidence>
<dbReference type="eggNOG" id="ENOG5033BD9">
    <property type="taxonomic scope" value="Bacteria"/>
</dbReference>
<dbReference type="HOGENOM" id="CLU_140587_2_1_6"/>
<dbReference type="RefSeq" id="WP_014161666.1">
    <property type="nucleotide sequence ID" value="NC_016147.2"/>
</dbReference>
<dbReference type="PANTHER" id="PTHR14948">
    <property type="entry name" value="NG5"/>
    <property type="match status" value="1"/>
</dbReference>
<evidence type="ECO:0000256" key="5">
    <source>
        <dbReference type="SAM" id="Phobius"/>
    </source>
</evidence>
<dbReference type="PANTHER" id="PTHR14948:SF44">
    <property type="entry name" value="PROLINE-RICH TRANSMEMBRANE PROTEIN 1-LIKE"/>
    <property type="match status" value="1"/>
</dbReference>
<dbReference type="InterPro" id="IPR007593">
    <property type="entry name" value="CD225/Dispanin_fam"/>
</dbReference>
<dbReference type="OrthoDB" id="6024442at2"/>
<dbReference type="STRING" id="1045855.DSC_14245"/>
<sequence>MNTIPPPPGSPVPPPEPPPYMPPPMAAAPGPVPNHLAWAIIATILGTCLCCPLGLLGIVGIVYAARVNTLLAAGDFAGAQRASATAKTWCWVATALAIIGLLWISYGLISGRSQIQYQQIQQLWHSQSL</sequence>
<dbReference type="InterPro" id="IPR051423">
    <property type="entry name" value="CD225/Dispanin"/>
</dbReference>
<evidence type="ECO:0000256" key="2">
    <source>
        <dbReference type="ARBA" id="ARBA00022692"/>
    </source>
</evidence>
<evidence type="ECO:0000313" key="7">
    <source>
        <dbReference type="Proteomes" id="UP000005870"/>
    </source>
</evidence>
<feature type="transmembrane region" description="Helical" evidence="5">
    <location>
        <begin position="86"/>
        <end position="109"/>
    </location>
</feature>
<accession>G7UUM0</accession>
<dbReference type="KEGG" id="psd:DSC_14245"/>
<protein>
    <submittedName>
        <fullName evidence="6">Interferon-induced transmembrane protein</fullName>
    </submittedName>
</protein>
<dbReference type="EMBL" id="CP003093">
    <property type="protein sequence ID" value="AER57493.1"/>
    <property type="molecule type" value="Genomic_DNA"/>
</dbReference>
<reference evidence="6 7" key="1">
    <citation type="journal article" date="2012" name="J. Bacteriol.">
        <title>Complete Genome Sequence of the BTEX-Degrading Bacterium Pseudoxanthomonas spadix BD-a59.</title>
        <authorList>
            <person name="Lee S.H."/>
            <person name="Jin H.M."/>
            <person name="Lee H.J."/>
            <person name="Kim J.M."/>
            <person name="Jeon C.O."/>
        </authorList>
    </citation>
    <scope>NUCLEOTIDE SEQUENCE [LARGE SCALE GENOMIC DNA]</scope>
    <source>
        <strain evidence="6 7">BD-a59</strain>
    </source>
</reference>
<keyword evidence="4 5" id="KW-0472">Membrane</keyword>
<keyword evidence="3 5" id="KW-1133">Transmembrane helix</keyword>
<gene>
    <name evidence="6" type="ordered locus">DSC_14245</name>
</gene>
<feature type="transmembrane region" description="Helical" evidence="5">
    <location>
        <begin position="36"/>
        <end position="65"/>
    </location>
</feature>
<name>G7UUM0_PSEUP</name>
<dbReference type="GO" id="GO:0016020">
    <property type="term" value="C:membrane"/>
    <property type="evidence" value="ECO:0007669"/>
    <property type="project" value="UniProtKB-SubCell"/>
</dbReference>
<evidence type="ECO:0000313" key="6">
    <source>
        <dbReference type="EMBL" id="AER57493.1"/>
    </source>
</evidence>
<dbReference type="AlphaFoldDB" id="G7UUM0"/>
<comment type="subcellular location">
    <subcellularLocation>
        <location evidence="1">Membrane</location>
    </subcellularLocation>
</comment>
<dbReference type="Proteomes" id="UP000005870">
    <property type="component" value="Chromosome"/>
</dbReference>
<keyword evidence="2 5" id="KW-0812">Transmembrane</keyword>
<evidence type="ECO:0000256" key="3">
    <source>
        <dbReference type="ARBA" id="ARBA00022989"/>
    </source>
</evidence>
<proteinExistence type="predicted"/>
<evidence type="ECO:0000256" key="4">
    <source>
        <dbReference type="ARBA" id="ARBA00023136"/>
    </source>
</evidence>